<comment type="caution">
    <text evidence="1">The sequence shown here is derived from an EMBL/GenBank/DDBJ whole genome shotgun (WGS) entry which is preliminary data.</text>
</comment>
<name>A0AAV2HWY3_LYMST</name>
<accession>A0AAV2HWY3</accession>
<protein>
    <submittedName>
        <fullName evidence="1">Uncharacterized protein</fullName>
    </submittedName>
</protein>
<dbReference type="AlphaFoldDB" id="A0AAV2HWY3"/>
<feature type="non-terminal residue" evidence="1">
    <location>
        <position position="1"/>
    </location>
</feature>
<proteinExistence type="predicted"/>
<dbReference type="Proteomes" id="UP001497497">
    <property type="component" value="Unassembled WGS sequence"/>
</dbReference>
<feature type="non-terminal residue" evidence="1">
    <location>
        <position position="127"/>
    </location>
</feature>
<dbReference type="EMBL" id="CAXITT010000262">
    <property type="protein sequence ID" value="CAL1537436.1"/>
    <property type="molecule type" value="Genomic_DNA"/>
</dbReference>
<evidence type="ECO:0000313" key="2">
    <source>
        <dbReference type="Proteomes" id="UP001497497"/>
    </source>
</evidence>
<keyword evidence="2" id="KW-1185">Reference proteome</keyword>
<organism evidence="1 2">
    <name type="scientific">Lymnaea stagnalis</name>
    <name type="common">Great pond snail</name>
    <name type="synonym">Helix stagnalis</name>
    <dbReference type="NCBI Taxonomy" id="6523"/>
    <lineage>
        <taxon>Eukaryota</taxon>
        <taxon>Metazoa</taxon>
        <taxon>Spiralia</taxon>
        <taxon>Lophotrochozoa</taxon>
        <taxon>Mollusca</taxon>
        <taxon>Gastropoda</taxon>
        <taxon>Heterobranchia</taxon>
        <taxon>Euthyneura</taxon>
        <taxon>Panpulmonata</taxon>
        <taxon>Hygrophila</taxon>
        <taxon>Lymnaeoidea</taxon>
        <taxon>Lymnaeidae</taxon>
        <taxon>Lymnaea</taxon>
    </lineage>
</organism>
<reference evidence="1 2" key="1">
    <citation type="submission" date="2024-04" db="EMBL/GenBank/DDBJ databases">
        <authorList>
            <consortium name="Genoscope - CEA"/>
            <person name="William W."/>
        </authorList>
    </citation>
    <scope>NUCLEOTIDE SEQUENCE [LARGE SCALE GENOMIC DNA]</scope>
</reference>
<gene>
    <name evidence="1" type="ORF">GSLYS_00011349001</name>
</gene>
<sequence>KPKVTWNGRLVPDGGRIRVPITFSTSGEKFIKEAFVCEGSDAAEKMMFSCIIPGYFLPATTGWLYRSREIFTFTTENVDKLISCTCSVSYSSLWTETSLFYLTSQADIKKGLMGMSMSLLSSVLTSV</sequence>
<evidence type="ECO:0000313" key="1">
    <source>
        <dbReference type="EMBL" id="CAL1537436.1"/>
    </source>
</evidence>